<dbReference type="GO" id="GO:0016491">
    <property type="term" value="F:oxidoreductase activity"/>
    <property type="evidence" value="ECO:0007669"/>
    <property type="project" value="UniProtKB-KW"/>
</dbReference>
<comment type="caution">
    <text evidence="5">The sequence shown here is derived from an EMBL/GenBank/DDBJ whole genome shotgun (WGS) entry which is preliminary data.</text>
</comment>
<dbReference type="Proteomes" id="UP001197093">
    <property type="component" value="Unassembled WGS sequence"/>
</dbReference>
<gene>
    <name evidence="5" type="ORF">NEMBOFW57_001177</name>
</gene>
<comment type="similarity">
    <text evidence="1">Belongs to the NmrA-type oxidoreductase family.</text>
</comment>
<dbReference type="PANTHER" id="PTHR42748:SF30">
    <property type="entry name" value="NMRA-LIKE DOMAIN-CONTAINING PROTEIN"/>
    <property type="match status" value="1"/>
</dbReference>
<dbReference type="InterPro" id="IPR036291">
    <property type="entry name" value="NAD(P)-bd_dom_sf"/>
</dbReference>
<feature type="domain" description="NmrA-like" evidence="4">
    <location>
        <begin position="5"/>
        <end position="270"/>
    </location>
</feature>
<evidence type="ECO:0000256" key="2">
    <source>
        <dbReference type="ARBA" id="ARBA00022857"/>
    </source>
</evidence>
<dbReference type="InterPro" id="IPR051164">
    <property type="entry name" value="NmrA-like_oxidored"/>
</dbReference>
<reference evidence="5" key="1">
    <citation type="submission" date="2023-02" db="EMBL/GenBank/DDBJ databases">
        <authorList>
            <person name="Palmer J.M."/>
        </authorList>
    </citation>
    <scope>NUCLEOTIDE SEQUENCE</scope>
    <source>
        <strain evidence="5">FW57</strain>
    </source>
</reference>
<keyword evidence="2" id="KW-0521">NADP</keyword>
<accession>A0AAD4I2C5</accession>
<keyword evidence="6" id="KW-1185">Reference proteome</keyword>
<dbReference type="Pfam" id="PF05368">
    <property type="entry name" value="NmrA"/>
    <property type="match status" value="1"/>
</dbReference>
<evidence type="ECO:0000256" key="3">
    <source>
        <dbReference type="ARBA" id="ARBA00023002"/>
    </source>
</evidence>
<protein>
    <recommendedName>
        <fullName evidence="4">NmrA-like domain-containing protein</fullName>
    </recommendedName>
</protein>
<dbReference type="PANTHER" id="PTHR42748">
    <property type="entry name" value="NITROGEN METABOLITE REPRESSION PROTEIN NMRA FAMILY MEMBER"/>
    <property type="match status" value="1"/>
</dbReference>
<dbReference type="EMBL" id="JAHCVI010000001">
    <property type="protein sequence ID" value="KAG7291165.1"/>
    <property type="molecule type" value="Genomic_DNA"/>
</dbReference>
<organism evidence="5 6">
    <name type="scientific">Staphylotrichum longicolle</name>
    <dbReference type="NCBI Taxonomy" id="669026"/>
    <lineage>
        <taxon>Eukaryota</taxon>
        <taxon>Fungi</taxon>
        <taxon>Dikarya</taxon>
        <taxon>Ascomycota</taxon>
        <taxon>Pezizomycotina</taxon>
        <taxon>Sordariomycetes</taxon>
        <taxon>Sordariomycetidae</taxon>
        <taxon>Sordariales</taxon>
        <taxon>Chaetomiaceae</taxon>
        <taxon>Staphylotrichum</taxon>
    </lineage>
</organism>
<dbReference type="InterPro" id="IPR008030">
    <property type="entry name" value="NmrA-like"/>
</dbReference>
<dbReference type="GO" id="GO:0005634">
    <property type="term" value="C:nucleus"/>
    <property type="evidence" value="ECO:0007669"/>
    <property type="project" value="TreeGrafter"/>
</dbReference>
<dbReference type="SUPFAM" id="SSF51735">
    <property type="entry name" value="NAD(P)-binding Rossmann-fold domains"/>
    <property type="match status" value="1"/>
</dbReference>
<keyword evidence="3" id="KW-0560">Oxidoreductase</keyword>
<dbReference type="AlphaFoldDB" id="A0AAD4I2C5"/>
<evidence type="ECO:0000259" key="4">
    <source>
        <dbReference type="Pfam" id="PF05368"/>
    </source>
</evidence>
<dbReference type="Gene3D" id="3.40.50.720">
    <property type="entry name" value="NAD(P)-binding Rossmann-like Domain"/>
    <property type="match status" value="1"/>
</dbReference>
<name>A0AAD4I2C5_9PEZI</name>
<dbReference type="Gene3D" id="3.90.25.10">
    <property type="entry name" value="UDP-galactose 4-epimerase, domain 1"/>
    <property type="match status" value="1"/>
</dbReference>
<sequence length="304" mass="32930">MAPHKVFVCAATGTQGGAVARQLRAIGWDVNTTTRDPNSPAAQALTSIGINVHQGAWTETAALESAIAGCDLLFLNMMPDLANPPSEAEFGTNVLRIAKAAGVTHVVYSSGIALPGAESNPFVQMAFAAKGVLEKAVQESGFQHWTILRPGFFMANYLVPKVNMLYPGAAETGLFELAFNADTELPMIDHEDIGASAVAAFQNPDKFHQQAIDLISEVVTVEKAMETMRRGMGRNIRAKYLTDEELEEAKARNPMLAIQEVLRLISSAGNVPTAKEWGVAVGTFEQFVEREKKDFEETYQNVSN</sequence>
<evidence type="ECO:0000313" key="5">
    <source>
        <dbReference type="EMBL" id="KAG7291165.1"/>
    </source>
</evidence>
<evidence type="ECO:0000256" key="1">
    <source>
        <dbReference type="ARBA" id="ARBA00006328"/>
    </source>
</evidence>
<proteinExistence type="inferred from homology"/>
<evidence type="ECO:0000313" key="6">
    <source>
        <dbReference type="Proteomes" id="UP001197093"/>
    </source>
</evidence>